<name>A0A8B6EYF7_MYTGA</name>
<feature type="chain" id="PRO_5032539029" description="C1q domain-containing protein" evidence="4">
    <location>
        <begin position="18"/>
        <end position="189"/>
    </location>
</feature>
<dbReference type="OrthoDB" id="6104610at2759"/>
<dbReference type="InterPro" id="IPR008983">
    <property type="entry name" value="Tumour_necrosis_fac-like_dom"/>
</dbReference>
<dbReference type="Pfam" id="PF00386">
    <property type="entry name" value="C1q"/>
    <property type="match status" value="1"/>
</dbReference>
<dbReference type="EMBL" id="UYJE01005859">
    <property type="protein sequence ID" value="VDI41030.1"/>
    <property type="molecule type" value="Genomic_DNA"/>
</dbReference>
<feature type="domain" description="C1q" evidence="5">
    <location>
        <begin position="58"/>
        <end position="189"/>
    </location>
</feature>
<evidence type="ECO:0000313" key="6">
    <source>
        <dbReference type="EMBL" id="VDI41030.1"/>
    </source>
</evidence>
<feature type="signal peptide" evidence="4">
    <location>
        <begin position="1"/>
        <end position="17"/>
    </location>
</feature>
<organism evidence="6 7">
    <name type="scientific">Mytilus galloprovincialis</name>
    <name type="common">Mediterranean mussel</name>
    <dbReference type="NCBI Taxonomy" id="29158"/>
    <lineage>
        <taxon>Eukaryota</taxon>
        <taxon>Metazoa</taxon>
        <taxon>Spiralia</taxon>
        <taxon>Lophotrochozoa</taxon>
        <taxon>Mollusca</taxon>
        <taxon>Bivalvia</taxon>
        <taxon>Autobranchia</taxon>
        <taxon>Pteriomorphia</taxon>
        <taxon>Mytilida</taxon>
        <taxon>Mytiloidea</taxon>
        <taxon>Mytilidae</taxon>
        <taxon>Mytilinae</taxon>
        <taxon>Mytilus</taxon>
    </lineage>
</organism>
<evidence type="ECO:0000313" key="7">
    <source>
        <dbReference type="Proteomes" id="UP000596742"/>
    </source>
</evidence>
<accession>A0A8B6EYF7</accession>
<comment type="caution">
    <text evidence="6">The sequence shown here is derived from an EMBL/GenBank/DDBJ whole genome shotgun (WGS) entry which is preliminary data.</text>
</comment>
<dbReference type="SUPFAM" id="SSF49842">
    <property type="entry name" value="TNF-like"/>
    <property type="match status" value="1"/>
</dbReference>
<evidence type="ECO:0000259" key="5">
    <source>
        <dbReference type="PROSITE" id="PS50871"/>
    </source>
</evidence>
<evidence type="ECO:0000256" key="4">
    <source>
        <dbReference type="SAM" id="SignalP"/>
    </source>
</evidence>
<dbReference type="SMART" id="SM00110">
    <property type="entry name" value="C1Q"/>
    <property type="match status" value="1"/>
</dbReference>
<dbReference type="PANTHER" id="PTHR22923">
    <property type="entry name" value="CEREBELLIN-RELATED"/>
    <property type="match status" value="1"/>
</dbReference>
<dbReference type="GO" id="GO:0005576">
    <property type="term" value="C:extracellular region"/>
    <property type="evidence" value="ECO:0007669"/>
    <property type="project" value="UniProtKB-SubCell"/>
</dbReference>
<keyword evidence="2" id="KW-0964">Secreted</keyword>
<keyword evidence="3 4" id="KW-0732">Signal</keyword>
<evidence type="ECO:0000256" key="1">
    <source>
        <dbReference type="ARBA" id="ARBA00004613"/>
    </source>
</evidence>
<dbReference type="PROSITE" id="PS50871">
    <property type="entry name" value="C1Q"/>
    <property type="match status" value="1"/>
</dbReference>
<comment type="subcellular location">
    <subcellularLocation>
        <location evidence="1">Secreted</location>
    </subcellularLocation>
</comment>
<keyword evidence="7" id="KW-1185">Reference proteome</keyword>
<dbReference type="AlphaFoldDB" id="A0A8B6EYF7"/>
<dbReference type="PANTHER" id="PTHR22923:SF116">
    <property type="entry name" value="C1Q DOMAIN-CONTAINING PROTEIN"/>
    <property type="match status" value="1"/>
</dbReference>
<dbReference type="InterPro" id="IPR001073">
    <property type="entry name" value="C1q_dom"/>
</dbReference>
<sequence>MGLSNVLVLSFTMYVLGSMYLVDGHTSCSRTSGLMKSIQYQLKLVEEGNGRCDYSNRYNRKQIGFLVGLKTTLQNRPKGSVVKYDNVITNDDNSYNPSTGTFTASIEGLYSFSWTTTTQANKYFYTYLAVNGNLIARNHAGHDNVNLSASQTVVVHLKKNDKVNIKVQDNLVGQFIYGDGWSSFSGFMI</sequence>
<protein>
    <recommendedName>
        <fullName evidence="5">C1q domain-containing protein</fullName>
    </recommendedName>
</protein>
<evidence type="ECO:0000256" key="2">
    <source>
        <dbReference type="ARBA" id="ARBA00022525"/>
    </source>
</evidence>
<dbReference type="InterPro" id="IPR050822">
    <property type="entry name" value="Cerebellin_Synaptic_Org"/>
</dbReference>
<proteinExistence type="predicted"/>
<gene>
    <name evidence="6" type="ORF">MGAL_10B060854</name>
</gene>
<dbReference type="Proteomes" id="UP000596742">
    <property type="component" value="Unassembled WGS sequence"/>
</dbReference>
<dbReference type="Gene3D" id="2.60.120.40">
    <property type="match status" value="1"/>
</dbReference>
<dbReference type="PRINTS" id="PR00007">
    <property type="entry name" value="COMPLEMNTC1Q"/>
</dbReference>
<evidence type="ECO:0000256" key="3">
    <source>
        <dbReference type="ARBA" id="ARBA00022729"/>
    </source>
</evidence>
<reference evidence="6" key="1">
    <citation type="submission" date="2018-11" db="EMBL/GenBank/DDBJ databases">
        <authorList>
            <person name="Alioto T."/>
            <person name="Alioto T."/>
        </authorList>
    </citation>
    <scope>NUCLEOTIDE SEQUENCE</scope>
</reference>